<gene>
    <name evidence="1" type="ORF">GCK32_009199</name>
</gene>
<sequence length="109" mass="12362">MERSSMVTQLVAALAMHSFLSQCWAVFLYSLINTQVYTLRCVQAGDQEHTALIFMDQLTGFRTWAYGDRSGSRKSPTHLMPSKAARLADKTFKGIFEHKVSITSRSFDH</sequence>
<dbReference type="EMBL" id="WIXE01000500">
    <property type="protein sequence ID" value="KAK5986532.1"/>
    <property type="molecule type" value="Genomic_DNA"/>
</dbReference>
<name>A0AAN8G3K1_TRICO</name>
<keyword evidence="2" id="KW-1185">Reference proteome</keyword>
<reference evidence="1 2" key="1">
    <citation type="submission" date="2019-10" db="EMBL/GenBank/DDBJ databases">
        <title>Assembly and Annotation for the nematode Trichostrongylus colubriformis.</title>
        <authorList>
            <person name="Martin J."/>
        </authorList>
    </citation>
    <scope>NUCLEOTIDE SEQUENCE [LARGE SCALE GENOMIC DNA]</scope>
    <source>
        <strain evidence="1">G859</strain>
        <tissue evidence="1">Whole worm</tissue>
    </source>
</reference>
<evidence type="ECO:0000313" key="1">
    <source>
        <dbReference type="EMBL" id="KAK5986532.1"/>
    </source>
</evidence>
<accession>A0AAN8G3K1</accession>
<protein>
    <submittedName>
        <fullName evidence="1">Uncharacterized protein</fullName>
    </submittedName>
</protein>
<evidence type="ECO:0000313" key="2">
    <source>
        <dbReference type="Proteomes" id="UP001331761"/>
    </source>
</evidence>
<dbReference type="AlphaFoldDB" id="A0AAN8G3K1"/>
<organism evidence="1 2">
    <name type="scientific">Trichostrongylus colubriformis</name>
    <name type="common">Black scour worm</name>
    <dbReference type="NCBI Taxonomy" id="6319"/>
    <lineage>
        <taxon>Eukaryota</taxon>
        <taxon>Metazoa</taxon>
        <taxon>Ecdysozoa</taxon>
        <taxon>Nematoda</taxon>
        <taxon>Chromadorea</taxon>
        <taxon>Rhabditida</taxon>
        <taxon>Rhabditina</taxon>
        <taxon>Rhabditomorpha</taxon>
        <taxon>Strongyloidea</taxon>
        <taxon>Trichostrongylidae</taxon>
        <taxon>Trichostrongylus</taxon>
    </lineage>
</organism>
<comment type="caution">
    <text evidence="1">The sequence shown here is derived from an EMBL/GenBank/DDBJ whole genome shotgun (WGS) entry which is preliminary data.</text>
</comment>
<proteinExistence type="predicted"/>
<dbReference type="Proteomes" id="UP001331761">
    <property type="component" value="Unassembled WGS sequence"/>
</dbReference>